<dbReference type="EMBL" id="QJKJ01005787">
    <property type="protein sequence ID" value="RDX89017.1"/>
    <property type="molecule type" value="Genomic_DNA"/>
</dbReference>
<dbReference type="Proteomes" id="UP000257109">
    <property type="component" value="Unassembled WGS sequence"/>
</dbReference>
<dbReference type="OrthoDB" id="1434209at2759"/>
<evidence type="ECO:0000313" key="2">
    <source>
        <dbReference type="Proteomes" id="UP000257109"/>
    </source>
</evidence>
<dbReference type="AlphaFoldDB" id="A0A371GEN5"/>
<accession>A0A371GEN5</accession>
<proteinExistence type="predicted"/>
<keyword evidence="2" id="KW-1185">Reference proteome</keyword>
<name>A0A371GEN5_MUCPR</name>
<protein>
    <recommendedName>
        <fullName evidence="3">Retrovirus-related Pol polyprotein from transposon TNT 1-94</fullName>
    </recommendedName>
</protein>
<evidence type="ECO:0000313" key="1">
    <source>
        <dbReference type="EMBL" id="RDX89017.1"/>
    </source>
</evidence>
<gene>
    <name evidence="1" type="ORF">CR513_29311</name>
</gene>
<reference evidence="1" key="1">
    <citation type="submission" date="2018-05" db="EMBL/GenBank/DDBJ databases">
        <title>Draft genome of Mucuna pruriens seed.</title>
        <authorList>
            <person name="Nnadi N.E."/>
            <person name="Vos R."/>
            <person name="Hasami M.H."/>
            <person name="Devisetty U.K."/>
            <person name="Aguiy J.C."/>
        </authorList>
    </citation>
    <scope>NUCLEOTIDE SEQUENCE [LARGE SCALE GENOMIC DNA]</scope>
    <source>
        <strain evidence="1">JCA_2017</strain>
    </source>
</reference>
<feature type="non-terminal residue" evidence="1">
    <location>
        <position position="1"/>
    </location>
</feature>
<comment type="caution">
    <text evidence="1">The sequence shown here is derived from an EMBL/GenBank/DDBJ whole genome shotgun (WGS) entry which is preliminary data.</text>
</comment>
<evidence type="ECO:0008006" key="3">
    <source>
        <dbReference type="Google" id="ProtNLM"/>
    </source>
</evidence>
<organism evidence="1 2">
    <name type="scientific">Mucuna pruriens</name>
    <name type="common">Velvet bean</name>
    <name type="synonym">Dolichos pruriens</name>
    <dbReference type="NCBI Taxonomy" id="157652"/>
    <lineage>
        <taxon>Eukaryota</taxon>
        <taxon>Viridiplantae</taxon>
        <taxon>Streptophyta</taxon>
        <taxon>Embryophyta</taxon>
        <taxon>Tracheophyta</taxon>
        <taxon>Spermatophyta</taxon>
        <taxon>Magnoliopsida</taxon>
        <taxon>eudicotyledons</taxon>
        <taxon>Gunneridae</taxon>
        <taxon>Pentapetalae</taxon>
        <taxon>rosids</taxon>
        <taxon>fabids</taxon>
        <taxon>Fabales</taxon>
        <taxon>Fabaceae</taxon>
        <taxon>Papilionoideae</taxon>
        <taxon>50 kb inversion clade</taxon>
        <taxon>NPAAA clade</taxon>
        <taxon>indigoferoid/millettioid clade</taxon>
        <taxon>Phaseoleae</taxon>
        <taxon>Mucuna</taxon>
    </lineage>
</organism>
<sequence>MISFTRIGNLILGDKSEDVKTISLFKNQASCALMSEIELKNVEEALKDDDWIVAMEEELH</sequence>